<proteinExistence type="predicted"/>
<feature type="compositionally biased region" description="Low complexity" evidence="1">
    <location>
        <begin position="30"/>
        <end position="40"/>
    </location>
</feature>
<evidence type="ECO:0000313" key="2">
    <source>
        <dbReference type="EMBL" id="GJT49114.1"/>
    </source>
</evidence>
<dbReference type="EMBL" id="BQNB010016210">
    <property type="protein sequence ID" value="GJT49114.1"/>
    <property type="molecule type" value="Genomic_DNA"/>
</dbReference>
<comment type="caution">
    <text evidence="2">The sequence shown here is derived from an EMBL/GenBank/DDBJ whole genome shotgun (WGS) entry which is preliminary data.</text>
</comment>
<reference evidence="2" key="2">
    <citation type="submission" date="2022-01" db="EMBL/GenBank/DDBJ databases">
        <authorList>
            <person name="Yamashiro T."/>
            <person name="Shiraishi A."/>
            <person name="Satake H."/>
            <person name="Nakayama K."/>
        </authorList>
    </citation>
    <scope>NUCLEOTIDE SEQUENCE</scope>
</reference>
<accession>A0ABQ5EDW9</accession>
<gene>
    <name evidence="2" type="ORF">Tco_0975271</name>
</gene>
<keyword evidence="3" id="KW-1185">Reference proteome</keyword>
<dbReference type="Proteomes" id="UP001151760">
    <property type="component" value="Unassembled WGS sequence"/>
</dbReference>
<reference evidence="2" key="1">
    <citation type="journal article" date="2022" name="Int. J. Mol. Sci.">
        <title>Draft Genome of Tanacetum Coccineum: Genomic Comparison of Closely Related Tanacetum-Family Plants.</title>
        <authorList>
            <person name="Yamashiro T."/>
            <person name="Shiraishi A."/>
            <person name="Nakayama K."/>
            <person name="Satake H."/>
        </authorList>
    </citation>
    <scope>NUCLEOTIDE SEQUENCE</scope>
</reference>
<feature type="region of interest" description="Disordered" evidence="1">
    <location>
        <begin position="1"/>
        <end position="56"/>
    </location>
</feature>
<feature type="compositionally biased region" description="Basic and acidic residues" evidence="1">
    <location>
        <begin position="202"/>
        <end position="211"/>
    </location>
</feature>
<feature type="compositionally biased region" description="Polar residues" evidence="1">
    <location>
        <begin position="1"/>
        <end position="22"/>
    </location>
</feature>
<name>A0ABQ5EDW9_9ASTR</name>
<protein>
    <submittedName>
        <fullName evidence="2">Uncharacterized protein</fullName>
    </submittedName>
</protein>
<organism evidence="2 3">
    <name type="scientific">Tanacetum coccineum</name>
    <dbReference type="NCBI Taxonomy" id="301880"/>
    <lineage>
        <taxon>Eukaryota</taxon>
        <taxon>Viridiplantae</taxon>
        <taxon>Streptophyta</taxon>
        <taxon>Embryophyta</taxon>
        <taxon>Tracheophyta</taxon>
        <taxon>Spermatophyta</taxon>
        <taxon>Magnoliopsida</taxon>
        <taxon>eudicotyledons</taxon>
        <taxon>Gunneridae</taxon>
        <taxon>Pentapetalae</taxon>
        <taxon>asterids</taxon>
        <taxon>campanulids</taxon>
        <taxon>Asterales</taxon>
        <taxon>Asteraceae</taxon>
        <taxon>Asteroideae</taxon>
        <taxon>Anthemideae</taxon>
        <taxon>Anthemidinae</taxon>
        <taxon>Tanacetum</taxon>
    </lineage>
</organism>
<evidence type="ECO:0000256" key="1">
    <source>
        <dbReference type="SAM" id="MobiDB-lite"/>
    </source>
</evidence>
<sequence length="220" mass="23725">MYTDSSDSNTSDRPPSQDSSEVTIARWRSRVASRSSPPSSTTHVLSPTDVHPPTQNAIKGVITASDYDDSTKESYEIYIEPNIDSNVQADIDADIVVTEAAAAREADVGVKVGIGSDGETMPTATRTGMTPSVIEEMIERRVAEALEAYEANKNRRPTMESGDECEDGNGDGGNGNGNPDMNVGGTDNAKITRKYGQNKTNHNTDRKEFKRAGRCAINVH</sequence>
<evidence type="ECO:0000313" key="3">
    <source>
        <dbReference type="Proteomes" id="UP001151760"/>
    </source>
</evidence>
<feature type="region of interest" description="Disordered" evidence="1">
    <location>
        <begin position="151"/>
        <end position="220"/>
    </location>
</feature>